<sequence>MQSCSGSCPSDAQDKRNYKTLPPNVLKAIKPVYENLRSETLPERYVSGYTQNNNENANNLIWKISPKEIYSGSTIVEIATNVAVKLWLQLRDEEVKVSGARLRCIYISSGFLSWRHAEEYQERKGITTSNMVRSKTQQMEKDEEEEEAFPA</sequence>
<evidence type="ECO:0000313" key="2">
    <source>
        <dbReference type="EMBL" id="KOC60759.1"/>
    </source>
</evidence>
<feature type="compositionally biased region" description="Acidic residues" evidence="1">
    <location>
        <begin position="141"/>
        <end position="151"/>
    </location>
</feature>
<keyword evidence="3" id="KW-1185">Reference proteome</keyword>
<proteinExistence type="predicted"/>
<accession>A0A0L7QQC6</accession>
<dbReference type="Proteomes" id="UP000053825">
    <property type="component" value="Unassembled WGS sequence"/>
</dbReference>
<protein>
    <submittedName>
        <fullName evidence="2">Uncharacterized protein</fullName>
    </submittedName>
</protein>
<evidence type="ECO:0000313" key="3">
    <source>
        <dbReference type="Proteomes" id="UP000053825"/>
    </source>
</evidence>
<reference evidence="2 3" key="1">
    <citation type="submission" date="2015-07" db="EMBL/GenBank/DDBJ databases">
        <title>The genome of Habropoda laboriosa.</title>
        <authorList>
            <person name="Pan H."/>
            <person name="Kapheim K."/>
        </authorList>
    </citation>
    <scope>NUCLEOTIDE SEQUENCE [LARGE SCALE GENOMIC DNA]</scope>
    <source>
        <strain evidence="2">0110345459</strain>
    </source>
</reference>
<organism evidence="2 3">
    <name type="scientific">Habropoda laboriosa</name>
    <dbReference type="NCBI Taxonomy" id="597456"/>
    <lineage>
        <taxon>Eukaryota</taxon>
        <taxon>Metazoa</taxon>
        <taxon>Ecdysozoa</taxon>
        <taxon>Arthropoda</taxon>
        <taxon>Hexapoda</taxon>
        <taxon>Insecta</taxon>
        <taxon>Pterygota</taxon>
        <taxon>Neoptera</taxon>
        <taxon>Endopterygota</taxon>
        <taxon>Hymenoptera</taxon>
        <taxon>Apocrita</taxon>
        <taxon>Aculeata</taxon>
        <taxon>Apoidea</taxon>
        <taxon>Anthophila</taxon>
        <taxon>Apidae</taxon>
        <taxon>Habropoda</taxon>
    </lineage>
</organism>
<dbReference type="EMBL" id="KQ414790">
    <property type="protein sequence ID" value="KOC60759.1"/>
    <property type="molecule type" value="Genomic_DNA"/>
</dbReference>
<gene>
    <name evidence="2" type="ORF">WH47_06905</name>
</gene>
<evidence type="ECO:0000256" key="1">
    <source>
        <dbReference type="SAM" id="MobiDB-lite"/>
    </source>
</evidence>
<name>A0A0L7QQC6_9HYME</name>
<dbReference type="AlphaFoldDB" id="A0A0L7QQC6"/>
<feature type="region of interest" description="Disordered" evidence="1">
    <location>
        <begin position="132"/>
        <end position="151"/>
    </location>
</feature>